<name>A0ACA9M8J8_9GLOM</name>
<protein>
    <submittedName>
        <fullName evidence="1">4832_t:CDS:1</fullName>
    </submittedName>
</protein>
<dbReference type="EMBL" id="CAJVPM010009771">
    <property type="protein sequence ID" value="CAG8567040.1"/>
    <property type="molecule type" value="Genomic_DNA"/>
</dbReference>
<accession>A0ACA9M8J8</accession>
<reference evidence="1" key="1">
    <citation type="submission" date="2021-06" db="EMBL/GenBank/DDBJ databases">
        <authorList>
            <person name="Kallberg Y."/>
            <person name="Tangrot J."/>
            <person name="Rosling A."/>
        </authorList>
    </citation>
    <scope>NUCLEOTIDE SEQUENCE</scope>
    <source>
        <strain evidence="1">AU212A</strain>
    </source>
</reference>
<proteinExistence type="predicted"/>
<sequence>MRYNIPTEIILLILEYYDFVDFADFRKISSVSRLFCKLCEKLIIKIFLINENNMRYKPIFKYQLLKNNIKYNISKRRHSNIRSIYYNWSTLNTCMVSYGSSYYKARRVEKIEYIIPKKIFYDRYLKFSYMIKNINEKEKFEVFHIISNKKFLIDGERGCHGLDLWKLGTIDDDDWHHCHDLSYHFTNLILKKLLIFKYLKSKNDKIKEMYEDLFKWE</sequence>
<evidence type="ECO:0000313" key="2">
    <source>
        <dbReference type="Proteomes" id="UP000789860"/>
    </source>
</evidence>
<gene>
    <name evidence="1" type="ORF">SCALOS_LOCUS5712</name>
</gene>
<feature type="non-terminal residue" evidence="1">
    <location>
        <position position="217"/>
    </location>
</feature>
<organism evidence="1 2">
    <name type="scientific">Scutellospora calospora</name>
    <dbReference type="NCBI Taxonomy" id="85575"/>
    <lineage>
        <taxon>Eukaryota</taxon>
        <taxon>Fungi</taxon>
        <taxon>Fungi incertae sedis</taxon>
        <taxon>Mucoromycota</taxon>
        <taxon>Glomeromycotina</taxon>
        <taxon>Glomeromycetes</taxon>
        <taxon>Diversisporales</taxon>
        <taxon>Gigasporaceae</taxon>
        <taxon>Scutellospora</taxon>
    </lineage>
</organism>
<comment type="caution">
    <text evidence="1">The sequence shown here is derived from an EMBL/GenBank/DDBJ whole genome shotgun (WGS) entry which is preliminary data.</text>
</comment>
<dbReference type="Proteomes" id="UP000789860">
    <property type="component" value="Unassembled WGS sequence"/>
</dbReference>
<keyword evidence="2" id="KW-1185">Reference proteome</keyword>
<evidence type="ECO:0000313" key="1">
    <source>
        <dbReference type="EMBL" id="CAG8567040.1"/>
    </source>
</evidence>